<feature type="compositionally biased region" description="Low complexity" evidence="1">
    <location>
        <begin position="144"/>
        <end position="155"/>
    </location>
</feature>
<dbReference type="RefSeq" id="XP_040715876.1">
    <property type="nucleotide sequence ID" value="XM_040854193.1"/>
</dbReference>
<dbReference type="OrthoDB" id="284473at2759"/>
<sequence>MRTKRMEASVKSIESLVSALPGRPHHLSISATSQYQQRPRDQRLEEEAYPRLEYMTFLHDVDRGVLLTRAYFDIRKDPDETTSNAPSPPKPRSDPNKPVTKLSLKDYKNRKKETTPPAECNSPIKGGAPQANLPVTKAGREKPAAASKKQAEPAALVAKEMERRPEPKKPNPNLPPKPEVRRPRSPSLDKRKRPIDARDDRPQIRSSNESLAPVASNARLPAKPEITHTVERQASHEKKLSKDLKSSAALTNGRSVLSNSFNHGASPRLASQVNGSLQKALSSHHNTSRKEKAENMMPKLGGPVPPLLSPLHLSNLDQSDELKSSRSTPTKRPTEKDGAQTKQPLKRPRDETDASPAPKKLKPNSKIPPLLSPTLPPLVMEELAKSRKLTPPKDSSQKSSVASNSPGSAKKTVPKPVKEDTIYVDSTNTDKKEDSPSLIVVMKYKRSVGKTVARLLALAPKKKPETVKKDASEVLKKEDRVGRERSDSANSVGYKRPRASTDVVEPPMATKRPRTSDNPPPPSTPSKQATAMQRVASSSSQAGTPGAGNSLTPAAPTSSDRRLTSVDPEKMMRLKKRHHDFMNLGIKLKHDRDAILKTKDGKPPPNLSSRDRNVAMAAAIQCALAYMLSFKAMDDARDVERKQRDPNSWKGLLPLLRVYRLDLQSSNPLSALLLRLHGVCLVSYGRALVTIGPENASAARDLFQLYKDQDQTWRLADNARRTLDGNSGSDDSGLVAKLINRIGPWTSPEEAVPVSLDILRKVIREVKFTAVRQLSELSESMANGSRS</sequence>
<dbReference type="AlphaFoldDB" id="A0A1Y2DYU2"/>
<evidence type="ECO:0000313" key="3">
    <source>
        <dbReference type="Proteomes" id="UP000193689"/>
    </source>
</evidence>
<feature type="compositionally biased region" description="Basic and acidic residues" evidence="1">
    <location>
        <begin position="194"/>
        <end position="203"/>
    </location>
</feature>
<organism evidence="2 3">
    <name type="scientific">Pseudomassariella vexata</name>
    <dbReference type="NCBI Taxonomy" id="1141098"/>
    <lineage>
        <taxon>Eukaryota</taxon>
        <taxon>Fungi</taxon>
        <taxon>Dikarya</taxon>
        <taxon>Ascomycota</taxon>
        <taxon>Pezizomycotina</taxon>
        <taxon>Sordariomycetes</taxon>
        <taxon>Xylariomycetidae</taxon>
        <taxon>Amphisphaeriales</taxon>
        <taxon>Pseudomassariaceae</taxon>
        <taxon>Pseudomassariella</taxon>
    </lineage>
</organism>
<feature type="compositionally biased region" description="Basic and acidic residues" evidence="1">
    <location>
        <begin position="462"/>
        <end position="487"/>
    </location>
</feature>
<feature type="region of interest" description="Disordered" evidence="1">
    <location>
        <begin position="455"/>
        <end position="568"/>
    </location>
</feature>
<feature type="compositionally biased region" description="Basic and acidic residues" evidence="1">
    <location>
        <begin position="559"/>
        <end position="568"/>
    </location>
</feature>
<feature type="compositionally biased region" description="Basic and acidic residues" evidence="1">
    <location>
        <begin position="159"/>
        <end position="169"/>
    </location>
</feature>
<dbReference type="EMBL" id="MCFJ01000007">
    <property type="protein sequence ID" value="ORY64462.1"/>
    <property type="molecule type" value="Genomic_DNA"/>
</dbReference>
<protein>
    <submittedName>
        <fullName evidence="2">Uncharacterized protein</fullName>
    </submittedName>
</protein>
<evidence type="ECO:0000256" key="1">
    <source>
        <dbReference type="SAM" id="MobiDB-lite"/>
    </source>
</evidence>
<feature type="compositionally biased region" description="Polar residues" evidence="1">
    <location>
        <begin position="393"/>
        <end position="407"/>
    </location>
</feature>
<evidence type="ECO:0000313" key="2">
    <source>
        <dbReference type="EMBL" id="ORY64462.1"/>
    </source>
</evidence>
<keyword evidence="3" id="KW-1185">Reference proteome</keyword>
<name>A0A1Y2DYU2_9PEZI</name>
<dbReference type="InParanoid" id="A0A1Y2DYU2"/>
<accession>A0A1Y2DYU2</accession>
<gene>
    <name evidence="2" type="ORF">BCR38DRAFT_215572</name>
</gene>
<reference evidence="2 3" key="1">
    <citation type="submission" date="2016-07" db="EMBL/GenBank/DDBJ databases">
        <title>Pervasive Adenine N6-methylation of Active Genes in Fungi.</title>
        <authorList>
            <consortium name="DOE Joint Genome Institute"/>
            <person name="Mondo S.J."/>
            <person name="Dannebaum R.O."/>
            <person name="Kuo R.C."/>
            <person name="Labutti K."/>
            <person name="Haridas S."/>
            <person name="Kuo A."/>
            <person name="Salamov A."/>
            <person name="Ahrendt S.R."/>
            <person name="Lipzen A."/>
            <person name="Sullivan W."/>
            <person name="Andreopoulos W.B."/>
            <person name="Clum A."/>
            <person name="Lindquist E."/>
            <person name="Daum C."/>
            <person name="Ramamoorthy G.K."/>
            <person name="Gryganskyi A."/>
            <person name="Culley D."/>
            <person name="Magnuson J.K."/>
            <person name="James T.Y."/>
            <person name="O'Malley M.A."/>
            <person name="Stajich J.E."/>
            <person name="Spatafora J.W."/>
            <person name="Visel A."/>
            <person name="Grigoriev I.V."/>
        </authorList>
    </citation>
    <scope>NUCLEOTIDE SEQUENCE [LARGE SCALE GENOMIC DNA]</scope>
    <source>
        <strain evidence="2 3">CBS 129021</strain>
    </source>
</reference>
<feature type="compositionally biased region" description="Polar residues" evidence="1">
    <location>
        <begin position="527"/>
        <end position="558"/>
    </location>
</feature>
<feature type="compositionally biased region" description="Basic and acidic residues" evidence="1">
    <location>
        <begin position="225"/>
        <end position="245"/>
    </location>
</feature>
<comment type="caution">
    <text evidence="2">The sequence shown here is derived from an EMBL/GenBank/DDBJ whole genome shotgun (WGS) entry which is preliminary data.</text>
</comment>
<dbReference type="GeneID" id="63770405"/>
<proteinExistence type="predicted"/>
<feature type="compositionally biased region" description="Polar residues" evidence="1">
    <location>
        <begin position="252"/>
        <end position="285"/>
    </location>
</feature>
<dbReference type="Proteomes" id="UP000193689">
    <property type="component" value="Unassembled WGS sequence"/>
</dbReference>
<feature type="region of interest" description="Disordered" evidence="1">
    <location>
        <begin position="77"/>
        <end position="439"/>
    </location>
</feature>